<organism evidence="2 3">
    <name type="scientific">Morus notabilis</name>
    <dbReference type="NCBI Taxonomy" id="981085"/>
    <lineage>
        <taxon>Eukaryota</taxon>
        <taxon>Viridiplantae</taxon>
        <taxon>Streptophyta</taxon>
        <taxon>Embryophyta</taxon>
        <taxon>Tracheophyta</taxon>
        <taxon>Spermatophyta</taxon>
        <taxon>Magnoliopsida</taxon>
        <taxon>eudicotyledons</taxon>
        <taxon>Gunneridae</taxon>
        <taxon>Pentapetalae</taxon>
        <taxon>rosids</taxon>
        <taxon>fabids</taxon>
        <taxon>Rosales</taxon>
        <taxon>Moraceae</taxon>
        <taxon>Moreae</taxon>
        <taxon>Morus</taxon>
    </lineage>
</organism>
<keyword evidence="3" id="KW-1185">Reference proteome</keyword>
<feature type="compositionally biased region" description="Basic and acidic residues" evidence="1">
    <location>
        <begin position="49"/>
        <end position="73"/>
    </location>
</feature>
<proteinExistence type="predicted"/>
<gene>
    <name evidence="2" type="ORF">L484_005715</name>
</gene>
<dbReference type="EMBL" id="KE343319">
    <property type="protein sequence ID" value="EXB23426.1"/>
    <property type="molecule type" value="Genomic_DNA"/>
</dbReference>
<accession>W9QIS2</accession>
<dbReference type="PANTHER" id="PTHR15725">
    <property type="entry name" value="ZN-FINGER, C-X8-C-X5-C-X3-H TYPE-CONTAINING"/>
    <property type="match status" value="1"/>
</dbReference>
<evidence type="ECO:0000256" key="1">
    <source>
        <dbReference type="SAM" id="MobiDB-lite"/>
    </source>
</evidence>
<feature type="compositionally biased region" description="Acidic residues" evidence="1">
    <location>
        <begin position="16"/>
        <end position="28"/>
    </location>
</feature>
<reference evidence="3" key="1">
    <citation type="submission" date="2013-01" db="EMBL/GenBank/DDBJ databases">
        <title>Draft Genome Sequence of a Mulberry Tree, Morus notabilis C.K. Schneid.</title>
        <authorList>
            <person name="He N."/>
            <person name="Zhao S."/>
        </authorList>
    </citation>
    <scope>NUCLEOTIDE SEQUENCE</scope>
</reference>
<evidence type="ECO:0000313" key="3">
    <source>
        <dbReference type="Proteomes" id="UP000030645"/>
    </source>
</evidence>
<protein>
    <submittedName>
        <fullName evidence="2">Uncharacterized protein</fullName>
    </submittedName>
</protein>
<feature type="region of interest" description="Disordered" evidence="1">
    <location>
        <begin position="1"/>
        <end position="134"/>
    </location>
</feature>
<evidence type="ECO:0000313" key="2">
    <source>
        <dbReference type="EMBL" id="EXB23426.1"/>
    </source>
</evidence>
<dbReference type="eggNOG" id="KOG4791">
    <property type="taxonomic scope" value="Eukaryota"/>
</dbReference>
<dbReference type="AlphaFoldDB" id="W9QIS2"/>
<dbReference type="Proteomes" id="UP000030645">
    <property type="component" value="Unassembled WGS sequence"/>
</dbReference>
<dbReference type="GO" id="GO:0003729">
    <property type="term" value="F:mRNA binding"/>
    <property type="evidence" value="ECO:0007669"/>
    <property type="project" value="TreeGrafter"/>
</dbReference>
<feature type="compositionally biased region" description="Basic residues" evidence="1">
    <location>
        <begin position="32"/>
        <end position="43"/>
    </location>
</feature>
<sequence length="166" mass="18650">MAKRKREKDENQSEDRGEEEEEEEEEEEKNGLRHRLSKQRRVNGLRSFISHEHAHDTHVDERNYRGSSRRDSHQMPQHEGPLSSRLRGRIKLPGGSSVNGGEFDRGRSRGRLSPSRPQSSIHQGRLREEAGDVQAAGVAAEEGVFGCRRRWRDNGGGGGGSAVFGD</sequence>
<dbReference type="PANTHER" id="PTHR15725:SF14">
    <property type="entry name" value="ZINC FINGER CCCH DOMAIN-CONTAINING PROTEIN 11A"/>
    <property type="match status" value="1"/>
</dbReference>
<feature type="compositionally biased region" description="Low complexity" evidence="1">
    <location>
        <begin position="111"/>
        <end position="120"/>
    </location>
</feature>
<name>W9QIS2_9ROSA</name>